<accession>A0A0B0ICI1</accession>
<dbReference type="EMBL" id="JRJU01000025">
    <property type="protein sequence ID" value="KHF39010.1"/>
    <property type="molecule type" value="Genomic_DNA"/>
</dbReference>
<dbReference type="SUPFAM" id="SSF54211">
    <property type="entry name" value="Ribosomal protein S5 domain 2-like"/>
    <property type="match status" value="1"/>
</dbReference>
<dbReference type="InterPro" id="IPR005712">
    <property type="entry name" value="Ribosomal_uS5_bac-type"/>
</dbReference>
<evidence type="ECO:0000313" key="11">
    <source>
        <dbReference type="EMBL" id="KHF39010.1"/>
    </source>
</evidence>
<keyword evidence="2 8" id="KW-0699">rRNA-binding</keyword>
<comment type="subunit">
    <text evidence="7 8">Part of the 30S ribosomal subunit. Contacts proteins S4 and S8.</text>
</comment>
<dbReference type="Gene3D" id="3.30.230.10">
    <property type="match status" value="1"/>
</dbReference>
<dbReference type="GO" id="GO:0003735">
    <property type="term" value="F:structural constituent of ribosome"/>
    <property type="evidence" value="ECO:0007669"/>
    <property type="project" value="UniProtKB-UniRule"/>
</dbReference>
<keyword evidence="5 8" id="KW-0687">Ribonucleoprotein</keyword>
<dbReference type="PROSITE" id="PS50881">
    <property type="entry name" value="S5_DSRBD"/>
    <property type="match status" value="1"/>
</dbReference>
<dbReference type="Pfam" id="PF03719">
    <property type="entry name" value="Ribosomal_S5_C"/>
    <property type="match status" value="1"/>
</dbReference>
<comment type="similarity">
    <text evidence="1 8 9">Belongs to the universal ribosomal protein uS5 family.</text>
</comment>
<dbReference type="PROSITE" id="PS00585">
    <property type="entry name" value="RIBOSOMAL_S5"/>
    <property type="match status" value="1"/>
</dbReference>
<dbReference type="InterPro" id="IPR005324">
    <property type="entry name" value="Ribosomal_uS5_C"/>
</dbReference>
<dbReference type="RefSeq" id="WP_034631472.1">
    <property type="nucleotide sequence ID" value="NZ_JRJU01000025.1"/>
</dbReference>
<dbReference type="PANTHER" id="PTHR48277">
    <property type="entry name" value="MITOCHONDRIAL RIBOSOMAL PROTEIN S5"/>
    <property type="match status" value="1"/>
</dbReference>
<dbReference type="InterPro" id="IPR018192">
    <property type="entry name" value="Ribosomal_uS5_N_CS"/>
</dbReference>
<evidence type="ECO:0000256" key="7">
    <source>
        <dbReference type="ARBA" id="ARBA00062000"/>
    </source>
</evidence>
<dbReference type="Gene3D" id="3.30.160.20">
    <property type="match status" value="1"/>
</dbReference>
<reference evidence="11 12" key="1">
    <citation type="submission" date="2014-09" db="EMBL/GenBank/DDBJ databases">
        <title>Genome sequencing and annotation of Bacillus Okhensis strain Kh10-101T.</title>
        <authorList>
            <person name="Prakash J.S."/>
        </authorList>
    </citation>
    <scope>NUCLEOTIDE SEQUENCE [LARGE SCALE GENOMIC DNA]</scope>
    <source>
        <strain evidence="12">Kh10-101T</strain>
    </source>
</reference>
<keyword evidence="12" id="KW-1185">Reference proteome</keyword>
<dbReference type="GO" id="GO:0019843">
    <property type="term" value="F:rRNA binding"/>
    <property type="evidence" value="ECO:0007669"/>
    <property type="project" value="UniProtKB-UniRule"/>
</dbReference>
<evidence type="ECO:0000256" key="1">
    <source>
        <dbReference type="ARBA" id="ARBA00008945"/>
    </source>
</evidence>
<dbReference type="eggNOG" id="COG0098">
    <property type="taxonomic scope" value="Bacteria"/>
</dbReference>
<dbReference type="SUPFAM" id="SSF54768">
    <property type="entry name" value="dsRNA-binding domain-like"/>
    <property type="match status" value="1"/>
</dbReference>
<proteinExistence type="inferred from homology"/>
<dbReference type="GO" id="GO:0042254">
    <property type="term" value="P:ribosome biogenesis"/>
    <property type="evidence" value="ECO:0007669"/>
    <property type="project" value="UniProtKB-ARBA"/>
</dbReference>
<dbReference type="Pfam" id="PF00333">
    <property type="entry name" value="Ribosomal_S5"/>
    <property type="match status" value="1"/>
</dbReference>
<dbReference type="GO" id="GO:0005737">
    <property type="term" value="C:cytoplasm"/>
    <property type="evidence" value="ECO:0007669"/>
    <property type="project" value="UniProtKB-ARBA"/>
</dbReference>
<dbReference type="FunFam" id="3.30.230.10:FF:000002">
    <property type="entry name" value="30S ribosomal protein S5"/>
    <property type="match status" value="1"/>
</dbReference>
<gene>
    <name evidence="8" type="primary">rpsE</name>
    <name evidence="11" type="ORF">LQ50_17700</name>
</gene>
<dbReference type="NCBIfam" id="TIGR01021">
    <property type="entry name" value="rpsE_bact"/>
    <property type="match status" value="1"/>
</dbReference>
<dbReference type="InterPro" id="IPR000851">
    <property type="entry name" value="Ribosomal_uS5"/>
</dbReference>
<evidence type="ECO:0000313" key="12">
    <source>
        <dbReference type="Proteomes" id="UP000030832"/>
    </source>
</evidence>
<evidence type="ECO:0000256" key="9">
    <source>
        <dbReference type="RuleBase" id="RU003823"/>
    </source>
</evidence>
<organism evidence="11 12">
    <name type="scientific">Halalkalibacter okhensis</name>
    <dbReference type="NCBI Taxonomy" id="333138"/>
    <lineage>
        <taxon>Bacteria</taxon>
        <taxon>Bacillati</taxon>
        <taxon>Bacillota</taxon>
        <taxon>Bacilli</taxon>
        <taxon>Bacillales</taxon>
        <taxon>Bacillaceae</taxon>
        <taxon>Halalkalibacter</taxon>
    </lineage>
</organism>
<comment type="domain">
    <text evidence="8">The N-terminal domain interacts with the head of the 30S subunit; the C-terminal domain interacts with the body and contacts protein S4. The interaction surface between S4 and S5 is involved in control of translational fidelity.</text>
</comment>
<comment type="caution">
    <text evidence="11">The sequence shown here is derived from an EMBL/GenBank/DDBJ whole genome shotgun (WGS) entry which is preliminary data.</text>
</comment>
<evidence type="ECO:0000259" key="10">
    <source>
        <dbReference type="PROSITE" id="PS50881"/>
    </source>
</evidence>
<evidence type="ECO:0000256" key="8">
    <source>
        <dbReference type="HAMAP-Rule" id="MF_01307"/>
    </source>
</evidence>
<evidence type="ECO:0000256" key="3">
    <source>
        <dbReference type="ARBA" id="ARBA00022884"/>
    </source>
</evidence>
<dbReference type="InterPro" id="IPR014721">
    <property type="entry name" value="Ribsml_uS5_D2-typ_fold_subgr"/>
</dbReference>
<comment type="function">
    <text evidence="8">With S4 and S12 plays an important role in translational accuracy.</text>
</comment>
<dbReference type="PANTHER" id="PTHR48277:SF1">
    <property type="entry name" value="MITOCHONDRIAL RIBOSOMAL PROTEIN S5"/>
    <property type="match status" value="1"/>
</dbReference>
<evidence type="ECO:0000256" key="5">
    <source>
        <dbReference type="ARBA" id="ARBA00023274"/>
    </source>
</evidence>
<dbReference type="AlphaFoldDB" id="A0A0B0ICI1"/>
<dbReference type="HAMAP" id="MF_01307_B">
    <property type="entry name" value="Ribosomal_uS5_B"/>
    <property type="match status" value="1"/>
</dbReference>
<dbReference type="GO" id="GO:0015935">
    <property type="term" value="C:small ribosomal subunit"/>
    <property type="evidence" value="ECO:0007669"/>
    <property type="project" value="InterPro"/>
</dbReference>
<evidence type="ECO:0000256" key="6">
    <source>
        <dbReference type="ARBA" id="ARBA00035255"/>
    </source>
</evidence>
<sequence length="166" mass="17576">MRRIDPNTLELEEKVVAVNRVAKVVKGGRRFRFAALVVVGDKNGHVGFGMGKAQEVPEAIRKAVEDAKKNLIEVPVVGTTIPHEIVGHFGAGRVLLKNASEGTGIIAGGPVRAVLELAGIGDILSKSLGSNNPINMVRATMEGLKGLKRAEEVAKLRGKSVEELLG</sequence>
<dbReference type="GO" id="GO:0006412">
    <property type="term" value="P:translation"/>
    <property type="evidence" value="ECO:0007669"/>
    <property type="project" value="UniProtKB-UniRule"/>
</dbReference>
<dbReference type="FunFam" id="3.30.160.20:FF:000001">
    <property type="entry name" value="30S ribosomal protein S5"/>
    <property type="match status" value="1"/>
</dbReference>
<protein>
    <recommendedName>
        <fullName evidence="6 8">Small ribosomal subunit protein uS5</fullName>
    </recommendedName>
</protein>
<keyword evidence="4 8" id="KW-0689">Ribosomal protein</keyword>
<dbReference type="InterPro" id="IPR013810">
    <property type="entry name" value="Ribosomal_uS5_N"/>
</dbReference>
<evidence type="ECO:0000256" key="4">
    <source>
        <dbReference type="ARBA" id="ARBA00022980"/>
    </source>
</evidence>
<dbReference type="OrthoDB" id="9809045at2"/>
<feature type="domain" description="S5 DRBM" evidence="10">
    <location>
        <begin position="11"/>
        <end position="74"/>
    </location>
</feature>
<dbReference type="InterPro" id="IPR020568">
    <property type="entry name" value="Ribosomal_Su5_D2-typ_SF"/>
</dbReference>
<keyword evidence="3 8" id="KW-0694">RNA-binding</keyword>
<comment type="function">
    <text evidence="8">Located at the back of the 30S subunit body where it stabilizes the conformation of the head with respect to the body.</text>
</comment>
<name>A0A0B0ICI1_9BACI</name>
<evidence type="ECO:0000256" key="2">
    <source>
        <dbReference type="ARBA" id="ARBA00022730"/>
    </source>
</evidence>
<dbReference type="Proteomes" id="UP000030832">
    <property type="component" value="Unassembled WGS sequence"/>
</dbReference>
<dbReference type="STRING" id="333138.LQ50_17700"/>